<dbReference type="EMBL" id="KQ761917">
    <property type="protein sequence ID" value="OAD56446.1"/>
    <property type="molecule type" value="Genomic_DNA"/>
</dbReference>
<dbReference type="Proteomes" id="UP000250275">
    <property type="component" value="Unassembled WGS sequence"/>
</dbReference>
<name>A0A310SKG6_9HYME</name>
<protein>
    <submittedName>
        <fullName evidence="1">Uncharacterized protein</fullName>
    </submittedName>
</protein>
<gene>
    <name evidence="1" type="ORF">WN48_03396</name>
</gene>
<sequence length="92" mass="10952">MRREFLFFISISSILTKRYFSEYGQTSVEFRNTNRQQKEKHDTRYSLLAIQQYCNTFLLLEIDESSVHGIKQMTKRNREGTKMVKIIVPLVA</sequence>
<dbReference type="AlphaFoldDB" id="A0A310SKG6"/>
<organism evidence="1 2">
    <name type="scientific">Eufriesea mexicana</name>
    <dbReference type="NCBI Taxonomy" id="516756"/>
    <lineage>
        <taxon>Eukaryota</taxon>
        <taxon>Metazoa</taxon>
        <taxon>Ecdysozoa</taxon>
        <taxon>Arthropoda</taxon>
        <taxon>Hexapoda</taxon>
        <taxon>Insecta</taxon>
        <taxon>Pterygota</taxon>
        <taxon>Neoptera</taxon>
        <taxon>Endopterygota</taxon>
        <taxon>Hymenoptera</taxon>
        <taxon>Apocrita</taxon>
        <taxon>Aculeata</taxon>
        <taxon>Apoidea</taxon>
        <taxon>Anthophila</taxon>
        <taxon>Apidae</taxon>
        <taxon>Eufriesea</taxon>
    </lineage>
</organism>
<evidence type="ECO:0000313" key="2">
    <source>
        <dbReference type="Proteomes" id="UP000250275"/>
    </source>
</evidence>
<proteinExistence type="predicted"/>
<reference evidence="1 2" key="1">
    <citation type="submission" date="2015-07" db="EMBL/GenBank/DDBJ databases">
        <title>The genome of Eufriesea mexicana.</title>
        <authorList>
            <person name="Pan H."/>
            <person name="Kapheim K."/>
        </authorList>
    </citation>
    <scope>NUCLEOTIDE SEQUENCE [LARGE SCALE GENOMIC DNA]</scope>
    <source>
        <strain evidence="1">0111107269</strain>
        <tissue evidence="1">Whole body</tissue>
    </source>
</reference>
<keyword evidence="2" id="KW-1185">Reference proteome</keyword>
<evidence type="ECO:0000313" key="1">
    <source>
        <dbReference type="EMBL" id="OAD56446.1"/>
    </source>
</evidence>
<accession>A0A310SKG6</accession>